<dbReference type="GO" id="GO:0030245">
    <property type="term" value="P:cellulose catabolic process"/>
    <property type="evidence" value="ECO:0007669"/>
    <property type="project" value="UniProtKB-KW"/>
</dbReference>
<dbReference type="GO" id="GO:0005576">
    <property type="term" value="C:extracellular region"/>
    <property type="evidence" value="ECO:0007669"/>
    <property type="project" value="UniProtKB-SubCell"/>
</dbReference>
<evidence type="ECO:0000256" key="9">
    <source>
        <dbReference type="ARBA" id="ARBA00023033"/>
    </source>
</evidence>
<comment type="similarity">
    <text evidence="13">Belongs to the polysaccharide monooxygenase AA9 family.</text>
</comment>
<dbReference type="InterPro" id="IPR005103">
    <property type="entry name" value="AA9_LPMO"/>
</dbReference>
<evidence type="ECO:0000256" key="15">
    <source>
        <dbReference type="ARBA" id="ARBA00047174"/>
    </source>
</evidence>
<dbReference type="AlphaFoldDB" id="A0AAN8I254"/>
<keyword evidence="20" id="KW-1185">Reference proteome</keyword>
<dbReference type="InterPro" id="IPR049892">
    <property type="entry name" value="AA9"/>
</dbReference>
<feature type="region of interest" description="Disordered" evidence="16">
    <location>
        <begin position="232"/>
        <end position="262"/>
    </location>
</feature>
<evidence type="ECO:0000256" key="6">
    <source>
        <dbReference type="ARBA" id="ARBA00023001"/>
    </source>
</evidence>
<proteinExistence type="inferred from homology"/>
<keyword evidence="7" id="KW-0560">Oxidoreductase</keyword>
<evidence type="ECO:0000256" key="11">
    <source>
        <dbReference type="ARBA" id="ARBA00023277"/>
    </source>
</evidence>
<feature type="signal peptide" evidence="17">
    <location>
        <begin position="1"/>
        <end position="23"/>
    </location>
</feature>
<evidence type="ECO:0000256" key="10">
    <source>
        <dbReference type="ARBA" id="ARBA00023157"/>
    </source>
</evidence>
<keyword evidence="8" id="KW-0186">Copper</keyword>
<evidence type="ECO:0000256" key="13">
    <source>
        <dbReference type="ARBA" id="ARBA00044502"/>
    </source>
</evidence>
<dbReference type="Proteomes" id="UP001316803">
    <property type="component" value="Unassembled WGS sequence"/>
</dbReference>
<evidence type="ECO:0000256" key="16">
    <source>
        <dbReference type="SAM" id="MobiDB-lite"/>
    </source>
</evidence>
<evidence type="ECO:0000256" key="5">
    <source>
        <dbReference type="ARBA" id="ARBA00022729"/>
    </source>
</evidence>
<evidence type="ECO:0000313" key="20">
    <source>
        <dbReference type="Proteomes" id="UP001316803"/>
    </source>
</evidence>
<evidence type="ECO:0000256" key="17">
    <source>
        <dbReference type="SAM" id="SignalP"/>
    </source>
</evidence>
<keyword evidence="5 17" id="KW-0732">Signal</keyword>
<dbReference type="Gene3D" id="2.70.50.70">
    <property type="match status" value="1"/>
</dbReference>
<evidence type="ECO:0000256" key="3">
    <source>
        <dbReference type="ARBA" id="ARBA00022525"/>
    </source>
</evidence>
<dbReference type="EC" id="1.14.99.56" evidence="15"/>
<dbReference type="Pfam" id="PF03443">
    <property type="entry name" value="AA9"/>
    <property type="match status" value="1"/>
</dbReference>
<organism evidence="19 20">
    <name type="scientific">Knufia fluminis</name>
    <dbReference type="NCBI Taxonomy" id="191047"/>
    <lineage>
        <taxon>Eukaryota</taxon>
        <taxon>Fungi</taxon>
        <taxon>Dikarya</taxon>
        <taxon>Ascomycota</taxon>
        <taxon>Pezizomycotina</taxon>
        <taxon>Eurotiomycetes</taxon>
        <taxon>Chaetothyriomycetidae</taxon>
        <taxon>Chaetothyriales</taxon>
        <taxon>Trichomeriaceae</taxon>
        <taxon>Knufia</taxon>
    </lineage>
</organism>
<dbReference type="CDD" id="cd21175">
    <property type="entry name" value="LPMO_AA9"/>
    <property type="match status" value="1"/>
</dbReference>
<keyword evidence="3" id="KW-0964">Secreted</keyword>
<name>A0AAN8I254_9EURO</name>
<dbReference type="GO" id="GO:0004497">
    <property type="term" value="F:monooxygenase activity"/>
    <property type="evidence" value="ECO:0007669"/>
    <property type="project" value="UniProtKB-KW"/>
</dbReference>
<dbReference type="PANTHER" id="PTHR33353">
    <property type="entry name" value="PUTATIVE (AFU_ORTHOLOGUE AFUA_1G12560)-RELATED"/>
    <property type="match status" value="1"/>
</dbReference>
<keyword evidence="9" id="KW-0503">Monooxygenase</keyword>
<reference evidence="19 20" key="1">
    <citation type="submission" date="2022-12" db="EMBL/GenBank/DDBJ databases">
        <title>Genomic features and morphological characterization of a novel Knufia sp. strain isolated from spacecraft assembly facility.</title>
        <authorList>
            <person name="Teixeira M."/>
            <person name="Chander A.M."/>
            <person name="Stajich J.E."/>
            <person name="Venkateswaran K."/>
        </authorList>
    </citation>
    <scope>NUCLEOTIDE SEQUENCE [LARGE SCALE GENOMIC DNA]</scope>
    <source>
        <strain evidence="19 20">FJI-L2-BK-P2</strain>
    </source>
</reference>
<evidence type="ECO:0000256" key="1">
    <source>
        <dbReference type="ARBA" id="ARBA00001973"/>
    </source>
</evidence>
<evidence type="ECO:0000256" key="4">
    <source>
        <dbReference type="ARBA" id="ARBA00022723"/>
    </source>
</evidence>
<feature type="domain" description="Auxiliary Activity family 9 catalytic" evidence="18">
    <location>
        <begin position="22"/>
        <end position="225"/>
    </location>
</feature>
<dbReference type="GO" id="GO:0046872">
    <property type="term" value="F:metal ion binding"/>
    <property type="evidence" value="ECO:0007669"/>
    <property type="project" value="UniProtKB-KW"/>
</dbReference>
<gene>
    <name evidence="19" type="ORF">OHC33_011015</name>
</gene>
<evidence type="ECO:0000256" key="12">
    <source>
        <dbReference type="ARBA" id="ARBA00023326"/>
    </source>
</evidence>
<evidence type="ECO:0000259" key="18">
    <source>
        <dbReference type="Pfam" id="PF03443"/>
    </source>
</evidence>
<evidence type="ECO:0000313" key="19">
    <source>
        <dbReference type="EMBL" id="KAK5947974.1"/>
    </source>
</evidence>
<comment type="subcellular location">
    <subcellularLocation>
        <location evidence="2">Secreted</location>
    </subcellularLocation>
</comment>
<keyword evidence="12" id="KW-0624">Polysaccharide degradation</keyword>
<keyword evidence="4" id="KW-0479">Metal-binding</keyword>
<comment type="cofactor">
    <cofactor evidence="1">
        <name>Cu(2+)</name>
        <dbReference type="ChEBI" id="CHEBI:29036"/>
    </cofactor>
</comment>
<comment type="caution">
    <text evidence="19">The sequence shown here is derived from an EMBL/GenBank/DDBJ whole genome shotgun (WGS) entry which is preliminary data.</text>
</comment>
<feature type="chain" id="PRO_5042865346" description="lytic cellulose monooxygenase (C4-dehydrogenating)" evidence="17">
    <location>
        <begin position="24"/>
        <end position="308"/>
    </location>
</feature>
<evidence type="ECO:0000256" key="8">
    <source>
        <dbReference type="ARBA" id="ARBA00023008"/>
    </source>
</evidence>
<evidence type="ECO:0000256" key="14">
    <source>
        <dbReference type="ARBA" id="ARBA00045077"/>
    </source>
</evidence>
<keyword evidence="6" id="KW-0136">Cellulose degradation</keyword>
<evidence type="ECO:0000256" key="7">
    <source>
        <dbReference type="ARBA" id="ARBA00023002"/>
    </source>
</evidence>
<comment type="catalytic activity">
    <reaction evidence="14">
        <text>[(1-&gt;4)-beta-D-glucosyl]n+m + reduced acceptor + O2 = 4-dehydro-beta-D-glucosyl-[(1-&gt;4)-beta-D-glucosyl]n-1 + [(1-&gt;4)-beta-D-glucosyl]m + acceptor + H2O.</text>
        <dbReference type="EC" id="1.14.99.56"/>
    </reaction>
</comment>
<keyword evidence="10" id="KW-1015">Disulfide bond</keyword>
<dbReference type="EMBL" id="JAKLMC020000057">
    <property type="protein sequence ID" value="KAK5947974.1"/>
    <property type="molecule type" value="Genomic_DNA"/>
</dbReference>
<dbReference type="PANTHER" id="PTHR33353:SF10">
    <property type="entry name" value="ENDO-BETA-1,4-GLUCANASE D"/>
    <property type="match status" value="1"/>
</dbReference>
<keyword evidence="11" id="KW-0119">Carbohydrate metabolism</keyword>
<protein>
    <recommendedName>
        <fullName evidence="15">lytic cellulose monooxygenase (C4-dehydrogenating)</fullName>
        <ecNumber evidence="15">1.14.99.56</ecNumber>
    </recommendedName>
</protein>
<accession>A0AAN8I254</accession>
<evidence type="ECO:0000256" key="2">
    <source>
        <dbReference type="ARBA" id="ARBA00004613"/>
    </source>
</evidence>
<sequence>MSSFKTSALVGAITLLAKANAHGFVSGILAGGKYYVGQSHYSTDPSAGWLADNGDNGFASSLTDSNIICHNNAVPGTQYVTVAAGDALEIQWNTWPESHKGPMLDYLAPCGEDCTSVDPTALKFTKIDEKGLTGDSWASDEMIANNFTWVSTIPSSIAPGKYVLRHETIALHSAGSEGGAQAYPQCVNLEVTGSGSNSLGDGTLGTALYTPTDPGILINIYTELSDYEIPGPAVMAGGSSGGSAPAPSKPSTPSTPSNGTIPAVSSVTSSVAITAVPTTGNAAVSTTSSAPVMTATAGGRKFVCYEEI</sequence>